<evidence type="ECO:0000256" key="4">
    <source>
        <dbReference type="SAM" id="MobiDB-lite"/>
    </source>
</evidence>
<dbReference type="InterPro" id="IPR010095">
    <property type="entry name" value="Cas12f1-like_TNB"/>
</dbReference>
<evidence type="ECO:0000313" key="8">
    <source>
        <dbReference type="Proteomes" id="UP001501710"/>
    </source>
</evidence>
<name>A0ABP8BSR8_9ACTN</name>
<keyword evidence="1" id="KW-0479">Metal-binding</keyword>
<dbReference type="NCBIfam" id="NF040570">
    <property type="entry name" value="guided_TnpB"/>
    <property type="match status" value="1"/>
</dbReference>
<dbReference type="InterPro" id="IPR021027">
    <property type="entry name" value="Transposase_put_HTH"/>
</dbReference>
<protein>
    <recommendedName>
        <fullName evidence="9">Transposase</fullName>
    </recommendedName>
</protein>
<evidence type="ECO:0000256" key="3">
    <source>
        <dbReference type="ARBA" id="ARBA00023125"/>
    </source>
</evidence>
<sequence>MFPHETGSNSQAVSGLASGPALSAPDATVGDVWVTQAYRFALNPTPAQRRALASHAGAARFAWNWALAACITRHQTEGKWWSGTELHRLWNQAKKTDPALGWWAENSKCVYQEAFRDLDRALREFVRSRNGRRKGRRLGFPRFKRRGRCRDSFRFSTGAMRCAGRTVTLPRLGTIGTHESTRKLARRLEGGTARVLSATVSRTAHRWHVSFTVQVDRAVPTRHARPGSAVGVDLGVRTLLTGVDDRGAVIEVAGPKALRAGLRKLARRMLDYKTGWNAGKLVVADRWFPSSKTCSGCGRRKPSLSLSERLYRCEGCGLVVGRDVNAARNLLVLAASGAESRNACGGGVSPGLAGRPPVKQEPGATPGVGDRDCRRVSGGCPSSECPHSLTQRVTA</sequence>
<accession>A0ABP8BSR8</accession>
<organism evidence="7 8">
    <name type="scientific">Actinomadura meridiana</name>
    <dbReference type="NCBI Taxonomy" id="559626"/>
    <lineage>
        <taxon>Bacteria</taxon>
        <taxon>Bacillati</taxon>
        <taxon>Actinomycetota</taxon>
        <taxon>Actinomycetes</taxon>
        <taxon>Streptosporangiales</taxon>
        <taxon>Thermomonosporaceae</taxon>
        <taxon>Actinomadura</taxon>
    </lineage>
</organism>
<evidence type="ECO:0000256" key="1">
    <source>
        <dbReference type="ARBA" id="ARBA00022723"/>
    </source>
</evidence>
<feature type="region of interest" description="Disordered" evidence="4">
    <location>
        <begin position="347"/>
        <end position="371"/>
    </location>
</feature>
<dbReference type="EMBL" id="BAABAS010000003">
    <property type="protein sequence ID" value="GAA4224707.1"/>
    <property type="molecule type" value="Genomic_DNA"/>
</dbReference>
<gene>
    <name evidence="7" type="ORF">GCM10022254_04780</name>
</gene>
<proteinExistence type="predicted"/>
<evidence type="ECO:0000256" key="2">
    <source>
        <dbReference type="ARBA" id="ARBA00022833"/>
    </source>
</evidence>
<keyword evidence="3" id="KW-0238">DNA-binding</keyword>
<dbReference type="Pfam" id="PF07282">
    <property type="entry name" value="Cas12f1-like_TNB"/>
    <property type="match status" value="1"/>
</dbReference>
<keyword evidence="8" id="KW-1185">Reference proteome</keyword>
<evidence type="ECO:0000259" key="6">
    <source>
        <dbReference type="Pfam" id="PF12323"/>
    </source>
</evidence>
<evidence type="ECO:0000313" key="7">
    <source>
        <dbReference type="EMBL" id="GAA4224707.1"/>
    </source>
</evidence>
<evidence type="ECO:0008006" key="9">
    <source>
        <dbReference type="Google" id="ProtNLM"/>
    </source>
</evidence>
<keyword evidence="2" id="KW-0862">Zinc</keyword>
<feature type="domain" description="Cas12f1-like TNB" evidence="5">
    <location>
        <begin position="267"/>
        <end position="330"/>
    </location>
</feature>
<dbReference type="Proteomes" id="UP001501710">
    <property type="component" value="Unassembled WGS sequence"/>
</dbReference>
<dbReference type="Pfam" id="PF12323">
    <property type="entry name" value="HTH_OrfB_IS605"/>
    <property type="match status" value="1"/>
</dbReference>
<evidence type="ECO:0000259" key="5">
    <source>
        <dbReference type="Pfam" id="PF07282"/>
    </source>
</evidence>
<feature type="domain" description="Transposase putative helix-turn-helix" evidence="6">
    <location>
        <begin position="35"/>
        <end position="79"/>
    </location>
</feature>
<comment type="caution">
    <text evidence="7">The sequence shown here is derived from an EMBL/GenBank/DDBJ whole genome shotgun (WGS) entry which is preliminary data.</text>
</comment>
<reference evidence="8" key="1">
    <citation type="journal article" date="2019" name="Int. J. Syst. Evol. Microbiol.">
        <title>The Global Catalogue of Microorganisms (GCM) 10K type strain sequencing project: providing services to taxonomists for standard genome sequencing and annotation.</title>
        <authorList>
            <consortium name="The Broad Institute Genomics Platform"/>
            <consortium name="The Broad Institute Genome Sequencing Center for Infectious Disease"/>
            <person name="Wu L."/>
            <person name="Ma J."/>
        </authorList>
    </citation>
    <scope>NUCLEOTIDE SEQUENCE [LARGE SCALE GENOMIC DNA]</scope>
    <source>
        <strain evidence="8">JCM 17440</strain>
    </source>
</reference>